<feature type="domain" description="MADF" evidence="2">
    <location>
        <begin position="32"/>
        <end position="121"/>
    </location>
</feature>
<evidence type="ECO:0000313" key="4">
    <source>
        <dbReference type="Proteomes" id="UP000092461"/>
    </source>
</evidence>
<evidence type="ECO:0000259" key="2">
    <source>
        <dbReference type="PROSITE" id="PS51029"/>
    </source>
</evidence>
<dbReference type="VEuPathDB" id="VectorBase:LLONM1_004928"/>
<feature type="region of interest" description="Disordered" evidence="1">
    <location>
        <begin position="430"/>
        <end position="546"/>
    </location>
</feature>
<keyword evidence="4" id="KW-1185">Reference proteome</keyword>
<dbReference type="PANTHER" id="PTHR12243">
    <property type="entry name" value="MADF DOMAIN TRANSCRIPTION FACTOR"/>
    <property type="match status" value="1"/>
</dbReference>
<dbReference type="SMART" id="SM00595">
    <property type="entry name" value="MADF"/>
    <property type="match status" value="2"/>
</dbReference>
<proteinExistence type="predicted"/>
<dbReference type="InterPro" id="IPR039353">
    <property type="entry name" value="TF_Adf1"/>
</dbReference>
<evidence type="ECO:0000313" key="3">
    <source>
        <dbReference type="EnsemblMetazoa" id="LLOJ004081-PA"/>
    </source>
</evidence>
<evidence type="ECO:0000256" key="1">
    <source>
        <dbReference type="SAM" id="MobiDB-lite"/>
    </source>
</evidence>
<dbReference type="InterPro" id="IPR006578">
    <property type="entry name" value="MADF-dom"/>
</dbReference>
<dbReference type="Proteomes" id="UP000092461">
    <property type="component" value="Unassembled WGS sequence"/>
</dbReference>
<name>A0A1B0CI19_LUTLO</name>
<dbReference type="Pfam" id="PF10545">
    <property type="entry name" value="MADF_DNA_bdg"/>
    <property type="match status" value="2"/>
</dbReference>
<dbReference type="PANTHER" id="PTHR12243:SF67">
    <property type="entry name" value="COREPRESSOR OF PANGOLIN, ISOFORM A-RELATED"/>
    <property type="match status" value="1"/>
</dbReference>
<organism evidence="3 4">
    <name type="scientific">Lutzomyia longipalpis</name>
    <name type="common">Sand fly</name>
    <dbReference type="NCBI Taxonomy" id="7200"/>
    <lineage>
        <taxon>Eukaryota</taxon>
        <taxon>Metazoa</taxon>
        <taxon>Ecdysozoa</taxon>
        <taxon>Arthropoda</taxon>
        <taxon>Hexapoda</taxon>
        <taxon>Insecta</taxon>
        <taxon>Pterygota</taxon>
        <taxon>Neoptera</taxon>
        <taxon>Endopterygota</taxon>
        <taxon>Diptera</taxon>
        <taxon>Nematocera</taxon>
        <taxon>Psychodoidea</taxon>
        <taxon>Psychodidae</taxon>
        <taxon>Lutzomyia</taxon>
        <taxon>Lutzomyia</taxon>
    </lineage>
</organism>
<feature type="compositionally biased region" description="Polar residues" evidence="1">
    <location>
        <begin position="154"/>
        <end position="163"/>
    </location>
</feature>
<dbReference type="EMBL" id="AJWK01012989">
    <property type="status" value="NOT_ANNOTATED_CDS"/>
    <property type="molecule type" value="Genomic_DNA"/>
</dbReference>
<feature type="compositionally biased region" description="Basic and acidic residues" evidence="1">
    <location>
        <begin position="430"/>
        <end position="504"/>
    </location>
</feature>
<dbReference type="PROSITE" id="PS51029">
    <property type="entry name" value="MADF"/>
    <property type="match status" value="2"/>
</dbReference>
<dbReference type="AlphaFoldDB" id="A0A1B0CI19"/>
<accession>A0A1B0CI19</accession>
<feature type="region of interest" description="Disordered" evidence="1">
    <location>
        <begin position="358"/>
        <end position="389"/>
    </location>
</feature>
<protein>
    <recommendedName>
        <fullName evidence="2">MADF domain-containing protein</fullName>
    </recommendedName>
</protein>
<dbReference type="EnsemblMetazoa" id="LLOJ004081-RA">
    <property type="protein sequence ID" value="LLOJ004081-PA"/>
    <property type="gene ID" value="LLOJ004081"/>
</dbReference>
<feature type="domain" description="MADF" evidence="2">
    <location>
        <begin position="240"/>
        <end position="331"/>
    </location>
</feature>
<sequence length="595" mass="70188">MGKKLGSFDTDLAYIKKHKLRERIGPEDKSLKLIKAIEKYPCLYDEKHPDYKQNKNQQPAWRKVSEMTNIPLLQCWSKFKALFFNFSTTYVILQDPTLVAQGLPKMFLYYEHMLFLKPFVKFHGIRKHHVPFIVKKIMKNRSAKEAKAQKNHQSRPATKQPQVNPWKPWMGDNPPNFGKSPPVSSDGSQSGPSTSQYSAAHLSDHPRAGNSKFSSFPIDEELSEKQIQQLQKYSLTFHKKLIKMVKQFPCLYNTNSQDYHNVEMKQIIWEEISKKCARSSNECRDAFNYLLKKFGETYVGKMVSRLGVPEETKRKPFQHYRELRFLKRYIPLQEVKDSLLQDPRYTLVQKMMITEFQHSPDTSPDISELRVPQQWDSPTNARDVWEEEPWENEFDREDLQLLEVDRLLPSRPQQWDRDADERDRVQWERDRMQERERENNLRDSQWERDSDRRGGPPQWEKENVLRGFQELERDHDSRDSPQWERDREARGSQQQWERDNENSDLRNNFSRNSHNPITPPPPQHYSGFSGGASGQTDPGNSQWNNTERPVVDVDEVDSFFQHLSQKIKDSNIGSHTFIDVQSAILNVLACKLRTY</sequence>
<feature type="compositionally biased region" description="Polar residues" evidence="1">
    <location>
        <begin position="505"/>
        <end position="516"/>
    </location>
</feature>
<feature type="compositionally biased region" description="Low complexity" evidence="1">
    <location>
        <begin position="180"/>
        <end position="196"/>
    </location>
</feature>
<dbReference type="VEuPathDB" id="VectorBase:LLOJ004081"/>
<feature type="region of interest" description="Disordered" evidence="1">
    <location>
        <begin position="143"/>
        <end position="215"/>
    </location>
</feature>
<reference evidence="3" key="1">
    <citation type="submission" date="2020-05" db="UniProtKB">
        <authorList>
            <consortium name="EnsemblMetazoa"/>
        </authorList>
    </citation>
    <scope>IDENTIFICATION</scope>
    <source>
        <strain evidence="3">Jacobina</strain>
    </source>
</reference>
<feature type="compositionally biased region" description="Polar residues" evidence="1">
    <location>
        <begin position="534"/>
        <end position="546"/>
    </location>
</feature>